<dbReference type="AlphaFoldDB" id="M2MQV3"/>
<dbReference type="HOGENOM" id="CLU_2978773_0_0_1"/>
<keyword evidence="2" id="KW-1185">Reference proteome</keyword>
<dbReference type="GeneID" id="19111512"/>
<evidence type="ECO:0000313" key="2">
    <source>
        <dbReference type="Proteomes" id="UP000011761"/>
    </source>
</evidence>
<sequence length="58" mass="6422">MTCSYQFNAQDGWSCQRADRGTTSYFAALSDHSLRCSKLGADIFHSDPIQIVRSGSHP</sequence>
<dbReference type="RefSeq" id="XP_007673599.1">
    <property type="nucleotide sequence ID" value="XM_007675409.1"/>
</dbReference>
<organism evidence="1 2">
    <name type="scientific">Baudoinia panamericana (strain UAMH 10762)</name>
    <name type="common">Angels' share fungus</name>
    <name type="synonym">Baudoinia compniacensis (strain UAMH 10762)</name>
    <dbReference type="NCBI Taxonomy" id="717646"/>
    <lineage>
        <taxon>Eukaryota</taxon>
        <taxon>Fungi</taxon>
        <taxon>Dikarya</taxon>
        <taxon>Ascomycota</taxon>
        <taxon>Pezizomycotina</taxon>
        <taxon>Dothideomycetes</taxon>
        <taxon>Dothideomycetidae</taxon>
        <taxon>Mycosphaerellales</taxon>
        <taxon>Teratosphaeriaceae</taxon>
        <taxon>Baudoinia</taxon>
    </lineage>
</organism>
<reference evidence="1 2" key="1">
    <citation type="journal article" date="2012" name="PLoS Pathog.">
        <title>Diverse lifestyles and strategies of plant pathogenesis encoded in the genomes of eighteen Dothideomycetes fungi.</title>
        <authorList>
            <person name="Ohm R.A."/>
            <person name="Feau N."/>
            <person name="Henrissat B."/>
            <person name="Schoch C.L."/>
            <person name="Horwitz B.A."/>
            <person name="Barry K.W."/>
            <person name="Condon B.J."/>
            <person name="Copeland A.C."/>
            <person name="Dhillon B."/>
            <person name="Glaser F."/>
            <person name="Hesse C.N."/>
            <person name="Kosti I."/>
            <person name="LaButti K."/>
            <person name="Lindquist E.A."/>
            <person name="Lucas S."/>
            <person name="Salamov A.A."/>
            <person name="Bradshaw R.E."/>
            <person name="Ciuffetti L."/>
            <person name="Hamelin R.C."/>
            <person name="Kema G.H.J."/>
            <person name="Lawrence C."/>
            <person name="Scott J.A."/>
            <person name="Spatafora J.W."/>
            <person name="Turgeon B.G."/>
            <person name="de Wit P.J.G.M."/>
            <person name="Zhong S."/>
            <person name="Goodwin S.B."/>
            <person name="Grigoriev I.V."/>
        </authorList>
    </citation>
    <scope>NUCLEOTIDE SEQUENCE [LARGE SCALE GENOMIC DNA]</scope>
    <source>
        <strain evidence="1 2">UAMH 10762</strain>
    </source>
</reference>
<protein>
    <submittedName>
        <fullName evidence="1">Uncharacterized protein</fullName>
    </submittedName>
</protein>
<evidence type="ECO:0000313" key="1">
    <source>
        <dbReference type="EMBL" id="EMC99206.1"/>
    </source>
</evidence>
<name>M2MQV3_BAUPA</name>
<gene>
    <name evidence="1" type="ORF">BAUCODRAFT_31542</name>
</gene>
<accession>M2MQV3</accession>
<dbReference type="KEGG" id="bcom:BAUCODRAFT_31542"/>
<dbReference type="EMBL" id="KB445552">
    <property type="protein sequence ID" value="EMC99206.1"/>
    <property type="molecule type" value="Genomic_DNA"/>
</dbReference>
<dbReference type="Proteomes" id="UP000011761">
    <property type="component" value="Unassembled WGS sequence"/>
</dbReference>
<proteinExistence type="predicted"/>